<name>A0AA96GTZ0_9BACT</name>
<protein>
    <submittedName>
        <fullName evidence="1">Uncharacterized protein</fullName>
    </submittedName>
</protein>
<dbReference type="RefSeq" id="WP_312748198.1">
    <property type="nucleotide sequence ID" value="NZ_CP116968.1"/>
</dbReference>
<reference evidence="1 2" key="1">
    <citation type="submission" date="2023-01" db="EMBL/GenBank/DDBJ databases">
        <title>Cultivation and genomic characterization of new, ubiquitous marine nitrite-oxidizing bacteria from the Nitrospirales.</title>
        <authorList>
            <person name="Mueller A.J."/>
            <person name="Daebeler A."/>
            <person name="Herbold C.W."/>
            <person name="Kirkegaard R.H."/>
            <person name="Daims H."/>
        </authorList>
    </citation>
    <scope>NUCLEOTIDE SEQUENCE [LARGE SCALE GENOMIC DNA]</scope>
    <source>
        <strain evidence="1 2">DK</strain>
    </source>
</reference>
<keyword evidence="2" id="KW-1185">Reference proteome</keyword>
<dbReference type="KEGG" id="nneo:PQG83_07140"/>
<sequence length="184" mass="21516">MHTSIQYSIDKADCIRFINEGWLQFACQNAGGHLNRAYVIGKSLWDFIEGEELRQIYRHIFKAVRKYQQAAVFKFRCDSPVCRRYFQLMVSPLQEDELMFSTHPIRVVPRDPVLFLDPDVQRGEPFLTICSWCMKVHLPNQGWVELEEVVNYLNLLGREVVPSLTHGICQKCKGNIEKELKILK</sequence>
<evidence type="ECO:0000313" key="1">
    <source>
        <dbReference type="EMBL" id="WNM63521.1"/>
    </source>
</evidence>
<proteinExistence type="predicted"/>
<gene>
    <name evidence="1" type="ORF">PQG83_07140</name>
</gene>
<organism evidence="1 2">
    <name type="scientific">Candidatus Nitrospira neomarina</name>
    <dbReference type="NCBI Taxonomy" id="3020899"/>
    <lineage>
        <taxon>Bacteria</taxon>
        <taxon>Pseudomonadati</taxon>
        <taxon>Nitrospirota</taxon>
        <taxon>Nitrospiria</taxon>
        <taxon>Nitrospirales</taxon>
        <taxon>Nitrospiraceae</taxon>
        <taxon>Nitrospira</taxon>
    </lineage>
</organism>
<evidence type="ECO:0000313" key="2">
    <source>
        <dbReference type="Proteomes" id="UP001302494"/>
    </source>
</evidence>
<accession>A0AA96GTZ0</accession>
<dbReference type="AlphaFoldDB" id="A0AA96GTZ0"/>
<dbReference type="EMBL" id="CP116968">
    <property type="protein sequence ID" value="WNM63521.1"/>
    <property type="molecule type" value="Genomic_DNA"/>
</dbReference>
<dbReference type="Proteomes" id="UP001302494">
    <property type="component" value="Chromosome"/>
</dbReference>